<organism evidence="2 3">
    <name type="scientific">Corynebacterium variabile</name>
    <dbReference type="NCBI Taxonomy" id="1727"/>
    <lineage>
        <taxon>Bacteria</taxon>
        <taxon>Bacillati</taxon>
        <taxon>Actinomycetota</taxon>
        <taxon>Actinomycetes</taxon>
        <taxon>Mycobacteriales</taxon>
        <taxon>Corynebacteriaceae</taxon>
        <taxon>Corynebacterium</taxon>
    </lineage>
</organism>
<dbReference type="OrthoDB" id="9802489at2"/>
<keyword evidence="2" id="KW-0378">Hydrolase</keyword>
<gene>
    <name evidence="2" type="ORF">CVAR292_00967</name>
</gene>
<name>A0A0X2NJG7_9CORY</name>
<reference evidence="3" key="1">
    <citation type="submission" date="2015-11" db="EMBL/GenBank/DDBJ databases">
        <authorList>
            <person name="Dugat-Bony E."/>
        </authorList>
    </citation>
    <scope>NUCLEOTIDE SEQUENCE [LARGE SCALE GENOMIC DNA]</scope>
    <source>
        <strain evidence="3">Mu292</strain>
    </source>
</reference>
<keyword evidence="3" id="KW-1185">Reference proteome</keyword>
<feature type="domain" description="AB hydrolase-1" evidence="1">
    <location>
        <begin position="18"/>
        <end position="100"/>
    </location>
</feature>
<dbReference type="InterPro" id="IPR050266">
    <property type="entry name" value="AB_hydrolase_sf"/>
</dbReference>
<dbReference type="GO" id="GO:0016020">
    <property type="term" value="C:membrane"/>
    <property type="evidence" value="ECO:0007669"/>
    <property type="project" value="TreeGrafter"/>
</dbReference>
<proteinExistence type="predicted"/>
<evidence type="ECO:0000259" key="1">
    <source>
        <dbReference type="Pfam" id="PF00561"/>
    </source>
</evidence>
<dbReference type="EC" id="3.1.1.24" evidence="2"/>
<dbReference type="Pfam" id="PF00561">
    <property type="entry name" value="Abhydrolase_1"/>
    <property type="match status" value="1"/>
</dbReference>
<evidence type="ECO:0000313" key="3">
    <source>
        <dbReference type="Proteomes" id="UP000182498"/>
    </source>
</evidence>
<dbReference type="SUPFAM" id="SSF53474">
    <property type="entry name" value="alpha/beta-Hydrolases"/>
    <property type="match status" value="1"/>
</dbReference>
<dbReference type="GO" id="GO:0047570">
    <property type="term" value="F:3-oxoadipate enol-lactonase activity"/>
    <property type="evidence" value="ECO:0007669"/>
    <property type="project" value="UniProtKB-EC"/>
</dbReference>
<accession>A0A0X2NJG7</accession>
<dbReference type="InterPro" id="IPR000073">
    <property type="entry name" value="AB_hydrolase_1"/>
</dbReference>
<dbReference type="RefSeq" id="WP_082796412.1">
    <property type="nucleotide sequence ID" value="NZ_FAUH01000005.1"/>
</dbReference>
<dbReference type="GO" id="GO:0046464">
    <property type="term" value="P:acylglycerol catabolic process"/>
    <property type="evidence" value="ECO:0007669"/>
    <property type="project" value="TreeGrafter"/>
</dbReference>
<dbReference type="GO" id="GO:0047372">
    <property type="term" value="F:monoacylglycerol lipase activity"/>
    <property type="evidence" value="ECO:0007669"/>
    <property type="project" value="TreeGrafter"/>
</dbReference>
<protein>
    <submittedName>
        <fullName evidence="2">Alpha/beta hydrolase family</fullName>
        <ecNumber evidence="2">3.1.1.24</ecNumber>
    </submittedName>
</protein>
<dbReference type="Proteomes" id="UP000182498">
    <property type="component" value="Unassembled WGS sequence"/>
</dbReference>
<dbReference type="PANTHER" id="PTHR43798:SF5">
    <property type="entry name" value="MONOACYLGLYCEROL LIPASE ABHD6"/>
    <property type="match status" value="1"/>
</dbReference>
<dbReference type="PANTHER" id="PTHR43798">
    <property type="entry name" value="MONOACYLGLYCEROL LIPASE"/>
    <property type="match status" value="1"/>
</dbReference>
<dbReference type="InterPro" id="IPR029058">
    <property type="entry name" value="AB_hydrolase_fold"/>
</dbReference>
<dbReference type="Gene3D" id="3.40.50.1820">
    <property type="entry name" value="alpha/beta hydrolase"/>
    <property type="match status" value="1"/>
</dbReference>
<dbReference type="EMBL" id="FAUH01000005">
    <property type="protein sequence ID" value="CUU65635.1"/>
    <property type="molecule type" value="Genomic_DNA"/>
</dbReference>
<dbReference type="AlphaFoldDB" id="A0A0X2NJG7"/>
<evidence type="ECO:0000313" key="2">
    <source>
        <dbReference type="EMBL" id="CUU65635.1"/>
    </source>
</evidence>
<sequence length="101" mass="10375">MILHSVSVGPRSGRSDAPVIVLTGSIGSTTDMWLPQMDALSADARVIAVDHPGHGGSPVPTDDTTRYTVPDIATDLLTTLDALRLASFHLAGLSLGGAVAQ</sequence>